<feature type="coiled-coil region" evidence="1">
    <location>
        <begin position="102"/>
        <end position="129"/>
    </location>
</feature>
<sequence length="1359" mass="155744">MQPRRFNISKNLSRSHCDTFLQEPVRDKIVETANTTEPLIPFNNFIEKSNIEQTKLAQTYLSSADENENNLTYANLNEPHFQIPELKINDLKGANKPMKQNSADLLKQLTALEQVFSQLEKRLSEASRKLLNPGIPISQNLIQELDESHKKFIQLRDNVLELAEYFAVSTTLKVEEIDSLADIKSVLERVDLAEKQKSAIALVRDSALRVLERILAIAHRVESNFQSLLECQEKARELQRAISESQESDLHPDTQLLADGNHPFCKLLTLIAELEAADDERLDSLHDAVSESFGRTLAMAAVRGKLIIQSETIPDLPAVYTNNNLDETSLVDEPESETVLIVEQPAVAELNAVLTDEAIAQPTTENIPDIPPTEAPTATQINHQNSENKQGKEVENQADYTRIFSVLEQGDILTANEYNNMLQQGRSLAEPEEKRDAFKDFFEHKYAAIEKVLEECDRDRQKKQDLIPNISKGKSIAKIQIPQGAQAKKAAEMLDAWFKAKGKHQVITEKDAHQILSNLGFNIKFLRFKKSGQYTWIDVNAEPISDQNRCPVSAYGSAAKGHYRILCVWDRPNEQDLLNAVGETALGGPVFVFHFGRMTVKKRRDLADLCHQRRSTFIVIDDVLMLYLCGEQKTRLPVLFDCTLPFTFLEPYKTAAGEVPPEMFYGRVRERESIIDPEGSCLIYGGRQLGKTVLLKYVHRTFHATEMRRNALFLDIKEIGRKQLLDKIWHLLNEELDRLQIPDTNRRNSVRESSLQRIKSWLEFDTQRRFLLLLDEADNFLEADGKEDFSRCDELRKLMTETNRRFKVVFAGLHNVLRTTRQANHPLAHFGTPICIGPLLNNGEMRAATALVERPLASLGYRFESLDLIPRILWQTNYYPSLIQLYCEQLLKHITNPDVPTFDPKISPPYAIASRHVEEAYQSQDLRKNIRDRFKLTLGLDPRYEVIAYSIANGSQENETGMEDGFSVSWICEQVLYWWSDGFAGRSSEDEILALLEEMIGLGVLRESNPGYFTLRSSNLALLMGTQREIETELLRHREPQPEYEPTTFRSPLLVNNKADSRRSPLTVQQESYLLLREYGVSIIFGCQAAGIYDLWFFLESAFSKKIYPFYYLENLSDIENFKQRLQKISTRRKKDTTTLIVVSASTPWSQDWVDEAIQKIKRLRKEDSFIQLVFIADPQKAWQLVNYSSRGFDSFKDMRFFSLKPWHDAALRHWLEDANLPSELEVRKKIAAVTGNWSNLLQKFYQFSQANPHCWQDSLAQLTKQFNKSDKLINSMGFDGCEPQRKLVMRTLAQWGEAAAVEELIEVLDDVSPEVVKQTLRWADLLSLVSHLGNQKQDGKDYWQIDPVVGRLLESMAE</sequence>
<keyword evidence="1" id="KW-0175">Coiled coil</keyword>
<comment type="caution">
    <text evidence="3">The sequence shown here is derived from an EMBL/GenBank/DDBJ whole genome shotgun (WGS) entry which is preliminary data.</text>
</comment>
<dbReference type="RefSeq" id="WP_340523298.1">
    <property type="nucleotide sequence ID" value="NZ_JBBLXS010000308.1"/>
</dbReference>
<reference evidence="3 4" key="1">
    <citation type="journal article" date="2020" name="Harmful Algae">
        <title>Molecular and morphological characterization of a novel dihydroanatoxin-a producing Microcoleus species (cyanobacteria) from the Russian River, California, USA.</title>
        <authorList>
            <person name="Conklin K.Y."/>
            <person name="Stancheva R."/>
            <person name="Otten T.G."/>
            <person name="Fadness R."/>
            <person name="Boyer G.L."/>
            <person name="Read B."/>
            <person name="Zhang X."/>
            <person name="Sheath R.G."/>
        </authorList>
    </citation>
    <scope>NUCLEOTIDE SEQUENCE [LARGE SCALE GENOMIC DNA]</scope>
    <source>
        <strain evidence="3 4">PTRS2</strain>
    </source>
</reference>
<dbReference type="SUPFAM" id="SSF52540">
    <property type="entry name" value="P-loop containing nucleoside triphosphate hydrolases"/>
    <property type="match status" value="1"/>
</dbReference>
<organism evidence="3 4">
    <name type="scientific">Microcoleus anatoxicus PTRS2</name>
    <dbReference type="NCBI Taxonomy" id="2705321"/>
    <lineage>
        <taxon>Bacteria</taxon>
        <taxon>Bacillati</taxon>
        <taxon>Cyanobacteriota</taxon>
        <taxon>Cyanophyceae</taxon>
        <taxon>Oscillatoriophycideae</taxon>
        <taxon>Oscillatoriales</taxon>
        <taxon>Microcoleaceae</taxon>
        <taxon>Microcoleus</taxon>
        <taxon>Microcoleus anatoxicus</taxon>
    </lineage>
</organism>
<evidence type="ECO:0000256" key="1">
    <source>
        <dbReference type="SAM" id="Coils"/>
    </source>
</evidence>
<name>A0ABU8YSE7_9CYAN</name>
<evidence type="ECO:0000313" key="4">
    <source>
        <dbReference type="Proteomes" id="UP001384579"/>
    </source>
</evidence>
<dbReference type="Gene3D" id="3.40.50.300">
    <property type="entry name" value="P-loop containing nucleotide triphosphate hydrolases"/>
    <property type="match status" value="1"/>
</dbReference>
<dbReference type="InterPro" id="IPR049945">
    <property type="entry name" value="AAA_22"/>
</dbReference>
<dbReference type="EMBL" id="JBBLXS010000308">
    <property type="protein sequence ID" value="MEK0187133.1"/>
    <property type="molecule type" value="Genomic_DNA"/>
</dbReference>
<feature type="domain" description="ORC1/DEAH AAA+ ATPase" evidence="2">
    <location>
        <begin position="678"/>
        <end position="816"/>
    </location>
</feature>
<evidence type="ECO:0000259" key="2">
    <source>
        <dbReference type="Pfam" id="PF13401"/>
    </source>
</evidence>
<gene>
    <name evidence="3" type="ORF">WMG39_20105</name>
</gene>
<dbReference type="Proteomes" id="UP001384579">
    <property type="component" value="Unassembled WGS sequence"/>
</dbReference>
<protein>
    <submittedName>
        <fullName evidence="3">AAA family ATPase</fullName>
    </submittedName>
</protein>
<keyword evidence="4" id="KW-1185">Reference proteome</keyword>
<dbReference type="InterPro" id="IPR027417">
    <property type="entry name" value="P-loop_NTPase"/>
</dbReference>
<accession>A0ABU8YSE7</accession>
<proteinExistence type="predicted"/>
<evidence type="ECO:0000313" key="3">
    <source>
        <dbReference type="EMBL" id="MEK0187133.1"/>
    </source>
</evidence>
<dbReference type="Pfam" id="PF13401">
    <property type="entry name" value="AAA_22"/>
    <property type="match status" value="1"/>
</dbReference>